<dbReference type="InterPro" id="IPR011629">
    <property type="entry name" value="CobW-like_C"/>
</dbReference>
<dbReference type="AlphaFoldDB" id="A0A917W312"/>
<gene>
    <name evidence="2" type="ORF">GCM10011575_13230</name>
</gene>
<dbReference type="Pfam" id="PF07683">
    <property type="entry name" value="CobW_C"/>
    <property type="match status" value="1"/>
</dbReference>
<feature type="domain" description="CobW C-terminal" evidence="1">
    <location>
        <begin position="263"/>
        <end position="352"/>
    </location>
</feature>
<reference evidence="2" key="2">
    <citation type="submission" date="2020-09" db="EMBL/GenBank/DDBJ databases">
        <authorList>
            <person name="Sun Q."/>
            <person name="Zhou Y."/>
        </authorList>
    </citation>
    <scope>NUCLEOTIDE SEQUENCE</scope>
    <source>
        <strain evidence="2">CGMCC 4.7306</strain>
    </source>
</reference>
<dbReference type="SMART" id="SM00833">
    <property type="entry name" value="CobW_C"/>
    <property type="match status" value="1"/>
</dbReference>
<comment type="caution">
    <text evidence="2">The sequence shown here is derived from an EMBL/GenBank/DDBJ whole genome shotgun (WGS) entry which is preliminary data.</text>
</comment>
<dbReference type="InterPro" id="IPR027417">
    <property type="entry name" value="P-loop_NTPase"/>
</dbReference>
<protein>
    <submittedName>
        <fullName evidence="2">Cobalamin biosynthesis protein CobW</fullName>
    </submittedName>
</protein>
<evidence type="ECO:0000259" key="1">
    <source>
        <dbReference type="SMART" id="SM00833"/>
    </source>
</evidence>
<dbReference type="InterPro" id="IPR051927">
    <property type="entry name" value="Zn_Chap_cDPG_Synth"/>
</dbReference>
<name>A0A917W312_9ACTN</name>
<accession>A0A917W312</accession>
<dbReference type="EMBL" id="BMMZ01000002">
    <property type="protein sequence ID" value="GGL56166.1"/>
    <property type="molecule type" value="Genomic_DNA"/>
</dbReference>
<proteinExistence type="predicted"/>
<evidence type="ECO:0000313" key="3">
    <source>
        <dbReference type="Proteomes" id="UP000613840"/>
    </source>
</evidence>
<reference evidence="2" key="1">
    <citation type="journal article" date="2014" name="Int. J. Syst. Evol. Microbiol.">
        <title>Complete genome sequence of Corynebacterium casei LMG S-19264T (=DSM 44701T), isolated from a smear-ripened cheese.</title>
        <authorList>
            <consortium name="US DOE Joint Genome Institute (JGI-PGF)"/>
            <person name="Walter F."/>
            <person name="Albersmeier A."/>
            <person name="Kalinowski J."/>
            <person name="Ruckert C."/>
        </authorList>
    </citation>
    <scope>NUCLEOTIDE SEQUENCE</scope>
    <source>
        <strain evidence="2">CGMCC 4.7306</strain>
    </source>
</reference>
<keyword evidence="3" id="KW-1185">Reference proteome</keyword>
<sequence length="383" mass="41717">MSPDDLRPDFAATGQRDGPSPVITICALTDALRVAATGSLLIDLPTGVQLSYQVLIEQALLRRTVSDITGVVDDVLVPMRHDCVCCSLADEIVPTLRHWGERGRPILLSLPPAVEPAEIVKALVDAASAEPELLRIAQVVVAIDSQSLEDDLFGDDLLVERGLSHGELDRRAVGECLVHQIEFADRIVFETAAPPRVATALDHLVGGRASWTELHRTDGTKLLEPRAIDDDLRIAGGCGDLEGFWRGNPSFAMATGAPDRLGIWSVELQSDRPFSPYRLQVELGRLGAGRLRGRGRFWLPTRPGLRCAWDGAGGQLSIGPAGRWTGPPETYLVITGIDGDPREVRNAFERALLTDEELMLGETAWQLGDDGLDPWLGERARLW</sequence>
<dbReference type="RefSeq" id="WP_188894339.1">
    <property type="nucleotide sequence ID" value="NZ_BMMZ01000002.1"/>
</dbReference>
<dbReference type="Proteomes" id="UP000613840">
    <property type="component" value="Unassembled WGS sequence"/>
</dbReference>
<dbReference type="Gene3D" id="3.40.50.300">
    <property type="entry name" value="P-loop containing nucleotide triphosphate hydrolases"/>
    <property type="match status" value="1"/>
</dbReference>
<dbReference type="PANTHER" id="PTHR43603:SF1">
    <property type="entry name" value="ZINC-REGULATED GTPASE METALLOPROTEIN ACTIVATOR 1"/>
    <property type="match status" value="1"/>
</dbReference>
<evidence type="ECO:0000313" key="2">
    <source>
        <dbReference type="EMBL" id="GGL56166.1"/>
    </source>
</evidence>
<dbReference type="PANTHER" id="PTHR43603">
    <property type="entry name" value="COBW DOMAIN-CONTAINING PROTEIN DDB_G0274527"/>
    <property type="match status" value="1"/>
</dbReference>
<organism evidence="2 3">
    <name type="scientific">Microlunatus endophyticus</name>
    <dbReference type="NCBI Taxonomy" id="1716077"/>
    <lineage>
        <taxon>Bacteria</taxon>
        <taxon>Bacillati</taxon>
        <taxon>Actinomycetota</taxon>
        <taxon>Actinomycetes</taxon>
        <taxon>Propionibacteriales</taxon>
        <taxon>Propionibacteriaceae</taxon>
        <taxon>Microlunatus</taxon>
    </lineage>
</organism>
<dbReference type="SUPFAM" id="SSF90002">
    <property type="entry name" value="Hypothetical protein YjiA, C-terminal domain"/>
    <property type="match status" value="1"/>
</dbReference>